<proteinExistence type="predicted"/>
<reference evidence="1 2" key="1">
    <citation type="journal article" date="2022" name="Allergy">
        <title>Genome assembly and annotation of Periplaneta americana reveal a comprehensive cockroach allergen profile.</title>
        <authorList>
            <person name="Wang L."/>
            <person name="Xiong Q."/>
            <person name="Saelim N."/>
            <person name="Wang L."/>
            <person name="Nong W."/>
            <person name="Wan A.T."/>
            <person name="Shi M."/>
            <person name="Liu X."/>
            <person name="Cao Q."/>
            <person name="Hui J.H.L."/>
            <person name="Sookrung N."/>
            <person name="Leung T.F."/>
            <person name="Tungtrongchitr A."/>
            <person name="Tsui S.K.W."/>
        </authorList>
    </citation>
    <scope>NUCLEOTIDE SEQUENCE [LARGE SCALE GENOMIC DNA]</scope>
    <source>
        <strain evidence="1">PWHHKU_190912</strain>
    </source>
</reference>
<accession>A0ABQ8SZI2</accession>
<evidence type="ECO:0000313" key="2">
    <source>
        <dbReference type="Proteomes" id="UP001148838"/>
    </source>
</evidence>
<keyword evidence="2" id="KW-1185">Reference proteome</keyword>
<dbReference type="EMBL" id="JAJSOF020000017">
    <property type="protein sequence ID" value="KAJ4439644.1"/>
    <property type="molecule type" value="Genomic_DNA"/>
</dbReference>
<gene>
    <name evidence="1" type="ORF">ANN_07772</name>
</gene>
<dbReference type="Proteomes" id="UP001148838">
    <property type="component" value="Unassembled WGS sequence"/>
</dbReference>
<comment type="caution">
    <text evidence="1">The sequence shown here is derived from an EMBL/GenBank/DDBJ whole genome shotgun (WGS) entry which is preliminary data.</text>
</comment>
<evidence type="ECO:0000313" key="1">
    <source>
        <dbReference type="EMBL" id="KAJ4439644.1"/>
    </source>
</evidence>
<protein>
    <submittedName>
        <fullName evidence="1">Uncharacterized protein</fullName>
    </submittedName>
</protein>
<organism evidence="1 2">
    <name type="scientific">Periplaneta americana</name>
    <name type="common">American cockroach</name>
    <name type="synonym">Blatta americana</name>
    <dbReference type="NCBI Taxonomy" id="6978"/>
    <lineage>
        <taxon>Eukaryota</taxon>
        <taxon>Metazoa</taxon>
        <taxon>Ecdysozoa</taxon>
        <taxon>Arthropoda</taxon>
        <taxon>Hexapoda</taxon>
        <taxon>Insecta</taxon>
        <taxon>Pterygota</taxon>
        <taxon>Neoptera</taxon>
        <taxon>Polyneoptera</taxon>
        <taxon>Dictyoptera</taxon>
        <taxon>Blattodea</taxon>
        <taxon>Blattoidea</taxon>
        <taxon>Blattidae</taxon>
        <taxon>Blattinae</taxon>
        <taxon>Periplaneta</taxon>
    </lineage>
</organism>
<sequence>MRLGHSASSELAAVGHWMACSPHLKSLVYVIPITESEEELITRVLAAGDSLQHMPGVFEHVRQAMTRFAEFVLKQEAAFFNSFCKGLQIEMVLKYECHK</sequence>
<name>A0ABQ8SZI2_PERAM</name>